<gene>
    <name evidence="1" type="ORF">GS398_18785</name>
</gene>
<dbReference type="EMBL" id="WVHS01000004">
    <property type="protein sequence ID" value="MXV17351.1"/>
    <property type="molecule type" value="Genomic_DNA"/>
</dbReference>
<dbReference type="SUPFAM" id="SSF52540">
    <property type="entry name" value="P-loop containing nucleoside triphosphate hydrolases"/>
    <property type="match status" value="1"/>
</dbReference>
<proteinExistence type="predicted"/>
<sequence length="859" mass="98894">MNENYYLGELKKVVLYKAGITSITPADCRYLSAAINKATRKFVSETTLKRLFGFADAKHHFSLFTLTSICEYAGLESWDRFKKEMDDLSQKPGTDSWTEFRGRADKITGFTLKTIRNRSGIPYALTTDRKFAETDLDYFMASEMSFTCLVSQPGYGKSILLCRMVEQLFRAQDAPYKDDVVWFMNTSILQQISSGALTLENWLSLESGFGYKISFSDYFNRYPAERKGKVVVVIDGFDDVLFKRDQVERLFDAVIDFICENEDNPWLKVILSMRSNSWLTFYDRIRESAYLGEKWYPGCYFRHDDVTNVPPLSDNEVSAILRKIDSNFTDLQNVNPNLKKHLRFPYYLQLYYQISHENQDLDYHKSATFYELVSDFIRQKIYSSGDTPGKVAIIREMIRSTAYGKNGAQLYSEQFEMRKPGEKLAFTELLQNGILAEEKHADQSIHNGIVRFTHQHIFEYFLSMGLIEKYAGEVSDELLEHVLTEYRGNPVKVQILQWVTRYTIVQGRLEPLRAILALELPPSEKCYLLLFIAEVLVAKTRCRPELSLQIVDFDIHQAFLAELSLLNYSDPFYHEIVRLLSLTTNEKKYLYTYHAVMGCIAVLKLDLLGIKTQAIVLQKLNYHFEGPIDPLLCLNHLHMKLSGQQDVAWFEDMTFEQVNRFIHADRARKGPVMPEQSVAYMSMLLVNAFSGDMKTISSIICRIRADHPGIFYRRRSGFAAHLLLLQGVSFAGEGDPEHASKIERHLSRLEVCTSEYSKHNFANLLLLRAVINKEVPCSFIKYMQQAASLFKNSDFMITRFFMSSQMLKYYRETGDLKNAEAAIDQLKLIIEEKGVSADLLNMGVFNTDHALVLASGITR</sequence>
<dbReference type="InterPro" id="IPR027417">
    <property type="entry name" value="P-loop_NTPase"/>
</dbReference>
<evidence type="ECO:0000313" key="2">
    <source>
        <dbReference type="Proteomes" id="UP000451233"/>
    </source>
</evidence>
<dbReference type="AlphaFoldDB" id="A0A7K1Y288"/>
<dbReference type="RefSeq" id="WP_160908336.1">
    <property type="nucleotide sequence ID" value="NZ_WVHS01000004.1"/>
</dbReference>
<reference evidence="1 2" key="1">
    <citation type="submission" date="2019-11" db="EMBL/GenBank/DDBJ databases">
        <title>Pedobacter sp. HMF7056 Genome sequencing and assembly.</title>
        <authorList>
            <person name="Kang H."/>
            <person name="Kim H."/>
            <person name="Joh K."/>
        </authorList>
    </citation>
    <scope>NUCLEOTIDE SEQUENCE [LARGE SCALE GENOMIC DNA]</scope>
    <source>
        <strain evidence="1 2">HMF7056</strain>
    </source>
</reference>
<evidence type="ECO:0000313" key="1">
    <source>
        <dbReference type="EMBL" id="MXV17351.1"/>
    </source>
</evidence>
<dbReference type="Gene3D" id="3.40.50.300">
    <property type="entry name" value="P-loop containing nucleotide triphosphate hydrolases"/>
    <property type="match status" value="1"/>
</dbReference>
<name>A0A7K1Y288_9SPHI</name>
<dbReference type="Proteomes" id="UP000451233">
    <property type="component" value="Unassembled WGS sequence"/>
</dbReference>
<keyword evidence="2" id="KW-1185">Reference proteome</keyword>
<protein>
    <recommendedName>
        <fullName evidence="3">NACHT domain-containing protein</fullName>
    </recommendedName>
</protein>
<accession>A0A7K1Y288</accession>
<organism evidence="1 2">
    <name type="scientific">Hufsiella ginkgonis</name>
    <dbReference type="NCBI Taxonomy" id="2695274"/>
    <lineage>
        <taxon>Bacteria</taxon>
        <taxon>Pseudomonadati</taxon>
        <taxon>Bacteroidota</taxon>
        <taxon>Sphingobacteriia</taxon>
        <taxon>Sphingobacteriales</taxon>
        <taxon>Sphingobacteriaceae</taxon>
        <taxon>Hufsiella</taxon>
    </lineage>
</organism>
<evidence type="ECO:0008006" key="3">
    <source>
        <dbReference type="Google" id="ProtNLM"/>
    </source>
</evidence>
<comment type="caution">
    <text evidence="1">The sequence shown here is derived from an EMBL/GenBank/DDBJ whole genome shotgun (WGS) entry which is preliminary data.</text>
</comment>